<organism evidence="6 7">
    <name type="scientific">Megasphaera stantonii</name>
    <dbReference type="NCBI Taxonomy" id="2144175"/>
    <lineage>
        <taxon>Bacteria</taxon>
        <taxon>Bacillati</taxon>
        <taxon>Bacillota</taxon>
        <taxon>Negativicutes</taxon>
        <taxon>Veillonellales</taxon>
        <taxon>Veillonellaceae</taxon>
        <taxon>Megasphaera</taxon>
    </lineage>
</organism>
<keyword evidence="3 5" id="KW-0472">Membrane</keyword>
<feature type="region of interest" description="Disordered" evidence="4">
    <location>
        <begin position="362"/>
        <end position="436"/>
    </location>
</feature>
<gene>
    <name evidence="6" type="ORF">DKB62_09345</name>
</gene>
<feature type="region of interest" description="Disordered" evidence="4">
    <location>
        <begin position="260"/>
        <end position="281"/>
    </location>
</feature>
<dbReference type="EMBL" id="CP029462">
    <property type="protein sequence ID" value="AXL21748.1"/>
    <property type="molecule type" value="Genomic_DNA"/>
</dbReference>
<evidence type="ECO:0000256" key="5">
    <source>
        <dbReference type="SAM" id="Phobius"/>
    </source>
</evidence>
<dbReference type="AlphaFoldDB" id="A0A346B0V5"/>
<feature type="transmembrane region" description="Helical" evidence="5">
    <location>
        <begin position="224"/>
        <end position="242"/>
    </location>
</feature>
<protein>
    <submittedName>
        <fullName evidence="6">Uncharacterized protein</fullName>
    </submittedName>
</protein>
<dbReference type="KEGG" id="meg:DKB62_09345"/>
<keyword evidence="5" id="KW-1133">Transmembrane helix</keyword>
<feature type="transmembrane region" description="Helical" evidence="5">
    <location>
        <begin position="184"/>
        <end position="203"/>
    </location>
</feature>
<comment type="subcellular location">
    <subcellularLocation>
        <location evidence="1">Membrane</location>
    </subcellularLocation>
</comment>
<dbReference type="GO" id="GO:0016020">
    <property type="term" value="C:membrane"/>
    <property type="evidence" value="ECO:0007669"/>
    <property type="project" value="UniProtKB-SubCell"/>
</dbReference>
<keyword evidence="2 5" id="KW-0812">Transmembrane</keyword>
<feature type="compositionally biased region" description="Basic and acidic residues" evidence="4">
    <location>
        <begin position="264"/>
        <end position="281"/>
    </location>
</feature>
<dbReference type="OrthoDB" id="1625251at2"/>
<reference evidence="6 7" key="1">
    <citation type="submission" date="2018-05" db="EMBL/GenBank/DDBJ databases">
        <title>Complete genome sequence of Megasphaera sp. AJH120T, isolated from the ceca of a chicken.</title>
        <authorList>
            <person name="Maki J."/>
            <person name="Looft T."/>
        </authorList>
    </citation>
    <scope>NUCLEOTIDE SEQUENCE [LARGE SCALE GENOMIC DNA]</scope>
    <source>
        <strain evidence="6 7">AJH120</strain>
    </source>
</reference>
<feature type="compositionally biased region" description="Basic and acidic residues" evidence="4">
    <location>
        <begin position="371"/>
        <end position="409"/>
    </location>
</feature>
<sequence>MKSYVKLGATLLLALSFVLLTGFRAQTIIHDDGSETQDVLKVSETAEGQKALRSDADEFQKRNYTIMDYNNSNGEGFRAMKTVTKEGANKSSVDRIIHKTHDGLICSTYYIDYTFDENSLEHLRLGMAMEENGADLEYIVSFPSGTEVEGNSTTADEQGSTYMWSLNASEPFQIQLQATVWHKLFIYIALFLIVVIVGVVLIIEHRRRNVISWKQAAHLRRIEMMLLCLPIAILAYMGYEYYVGTHVTAASLERVSEQQQEELLESREEDKKIHDADAQKQRSGELAAARIRTKTAEISSALRELNRNYHSGRISQREARSQASVLAEQAQEMLFSSKELSQADQDVLQQLVDRLVSEANSIGDEPAVSQTERRGVSEEQQRADAMASKDKDSPSDERAKNEESERQEEASSDSGAPQERKGGSDAGKSESEKKPK</sequence>
<dbReference type="InterPro" id="IPR036257">
    <property type="entry name" value="Cyt_c_oxidase_su2_TM_sf"/>
</dbReference>
<keyword evidence="7" id="KW-1185">Reference proteome</keyword>
<evidence type="ECO:0000313" key="6">
    <source>
        <dbReference type="EMBL" id="AXL21748.1"/>
    </source>
</evidence>
<evidence type="ECO:0000256" key="1">
    <source>
        <dbReference type="ARBA" id="ARBA00004370"/>
    </source>
</evidence>
<evidence type="ECO:0000256" key="4">
    <source>
        <dbReference type="SAM" id="MobiDB-lite"/>
    </source>
</evidence>
<name>A0A346B0V5_9FIRM</name>
<dbReference type="RefSeq" id="WP_107196777.1">
    <property type="nucleotide sequence ID" value="NZ_CP029462.1"/>
</dbReference>
<evidence type="ECO:0000256" key="2">
    <source>
        <dbReference type="ARBA" id="ARBA00022692"/>
    </source>
</evidence>
<accession>A0A346B0V5</accession>
<evidence type="ECO:0000313" key="7">
    <source>
        <dbReference type="Proteomes" id="UP000254337"/>
    </source>
</evidence>
<dbReference type="SUPFAM" id="SSF81464">
    <property type="entry name" value="Cytochrome c oxidase subunit II-like, transmembrane region"/>
    <property type="match status" value="1"/>
</dbReference>
<dbReference type="Proteomes" id="UP000254337">
    <property type="component" value="Chromosome"/>
</dbReference>
<evidence type="ECO:0000256" key="3">
    <source>
        <dbReference type="ARBA" id="ARBA00023136"/>
    </source>
</evidence>
<feature type="compositionally biased region" description="Basic and acidic residues" evidence="4">
    <location>
        <begin position="418"/>
        <end position="436"/>
    </location>
</feature>
<proteinExistence type="predicted"/>